<evidence type="ECO:0000313" key="2">
    <source>
        <dbReference type="Proteomes" id="UP000591131"/>
    </source>
</evidence>
<dbReference type="OrthoDB" id="10418990at2759"/>
<organism evidence="1 2">
    <name type="scientific">Perkinsus chesapeaki</name>
    <name type="common">Clam parasite</name>
    <name type="synonym">Perkinsus andrewsi</name>
    <dbReference type="NCBI Taxonomy" id="330153"/>
    <lineage>
        <taxon>Eukaryota</taxon>
        <taxon>Sar</taxon>
        <taxon>Alveolata</taxon>
        <taxon>Perkinsozoa</taxon>
        <taxon>Perkinsea</taxon>
        <taxon>Perkinsida</taxon>
        <taxon>Perkinsidae</taxon>
        <taxon>Perkinsus</taxon>
    </lineage>
</organism>
<name>A0A7J6KPZ7_PERCH</name>
<keyword evidence="2" id="KW-1185">Reference proteome</keyword>
<comment type="caution">
    <text evidence="1">The sequence shown here is derived from an EMBL/GenBank/DDBJ whole genome shotgun (WGS) entry which is preliminary data.</text>
</comment>
<dbReference type="Pfam" id="PF20525">
    <property type="entry name" value="DUF6740"/>
    <property type="match status" value="1"/>
</dbReference>
<dbReference type="Proteomes" id="UP000591131">
    <property type="component" value="Unassembled WGS sequence"/>
</dbReference>
<accession>A0A7J6KPZ7</accession>
<dbReference type="EMBL" id="JAAPAO010001875">
    <property type="protein sequence ID" value="KAF4648651.1"/>
    <property type="molecule type" value="Genomic_DNA"/>
</dbReference>
<protein>
    <submittedName>
        <fullName evidence="1">Uncharacterized protein</fullName>
    </submittedName>
</protein>
<gene>
    <name evidence="1" type="ORF">FOL47_002952</name>
</gene>
<reference evidence="1 2" key="1">
    <citation type="submission" date="2020-04" db="EMBL/GenBank/DDBJ databases">
        <title>Perkinsus chesapeaki whole genome sequence.</title>
        <authorList>
            <person name="Bogema D.R."/>
        </authorList>
    </citation>
    <scope>NUCLEOTIDE SEQUENCE [LARGE SCALE GENOMIC DNA]</scope>
    <source>
        <strain evidence="1">ATCC PRA-425</strain>
    </source>
</reference>
<proteinExistence type="predicted"/>
<feature type="non-terminal residue" evidence="1">
    <location>
        <position position="1"/>
    </location>
</feature>
<dbReference type="InterPro" id="IPR046628">
    <property type="entry name" value="DUF6740"/>
</dbReference>
<sequence length="325" mass="35861">ILDDSLDVDEAIKTVHDMYKVTPVSRELASTVGDQDVPTVCDDMLDDPHICESERTFVGDGIAVDWMASKSSDNLRSSAQNIIPYYDVPEGSAAYTFFHHDDERRLLQLVKFEFPSGCNQTVSKSDMRYCLFISVDATMSAITLSAGMKFYDVNDKNKAATLYLSLVIDKQLDKVLRLDVIAEGTATVWQLGEGVSLSIVVTIQGRVSDDTDKDTFIAECKISVSFCVNLPVVGTIIDVTIYAKLGITAAPQNVITAYGEIGVSVSLFLAGAGVGINIKGETLDHLANKWAFVSEVFLTAWVNIGFYSHDWRWSWEIWHASPVNF</sequence>
<evidence type="ECO:0000313" key="1">
    <source>
        <dbReference type="EMBL" id="KAF4648651.1"/>
    </source>
</evidence>
<dbReference type="AlphaFoldDB" id="A0A7J6KPZ7"/>